<protein>
    <submittedName>
        <fullName evidence="1">Universal stress protein</fullName>
    </submittedName>
</protein>
<dbReference type="RefSeq" id="WP_152944372.1">
    <property type="nucleotide sequence ID" value="NZ_CP045490.1"/>
</dbReference>
<dbReference type="Gene3D" id="3.40.50.620">
    <property type="entry name" value="HUPs"/>
    <property type="match status" value="1"/>
</dbReference>
<evidence type="ECO:0000313" key="1">
    <source>
        <dbReference type="EMBL" id="QFU84813.1"/>
    </source>
</evidence>
<reference evidence="1 2" key="1">
    <citation type="journal article" date="2007" name="Int. J. Syst. Evol. Microbiol.">
        <title>Natronorubrum sulfidifaciens sp. nov., an extremely haloalkaliphilic archaeon isolated from Aiding salt lake in Xin-Jiang, China.</title>
        <authorList>
            <person name="Cui H.L."/>
            <person name="Tohty D."/>
            <person name="Liu H.C."/>
            <person name="Liu S.J."/>
            <person name="Oren A."/>
            <person name="Zhou P.J."/>
        </authorList>
    </citation>
    <scope>NUCLEOTIDE SEQUENCE [LARGE SCALE GENOMIC DNA]</scope>
    <source>
        <strain evidence="1 2">7-3</strain>
        <plasmid evidence="1">unnamed2</plasmid>
    </source>
</reference>
<name>A0A5P9P9K5_9EURY</name>
<dbReference type="KEGG" id="nas:GCU68_20145"/>
<keyword evidence="2" id="KW-1185">Reference proteome</keyword>
<dbReference type="Proteomes" id="UP000326170">
    <property type="component" value="Plasmid unnamed2"/>
</dbReference>
<organism evidence="1 2">
    <name type="scientific">Natronorubrum aibiense</name>
    <dbReference type="NCBI Taxonomy" id="348826"/>
    <lineage>
        <taxon>Archaea</taxon>
        <taxon>Methanobacteriati</taxon>
        <taxon>Methanobacteriota</taxon>
        <taxon>Stenosarchaea group</taxon>
        <taxon>Halobacteria</taxon>
        <taxon>Halobacteriales</taxon>
        <taxon>Natrialbaceae</taxon>
        <taxon>Natronorubrum</taxon>
    </lineage>
</organism>
<evidence type="ECO:0000313" key="2">
    <source>
        <dbReference type="Proteomes" id="UP000326170"/>
    </source>
</evidence>
<dbReference type="AlphaFoldDB" id="A0A5P9P9K5"/>
<dbReference type="InterPro" id="IPR014729">
    <property type="entry name" value="Rossmann-like_a/b/a_fold"/>
</dbReference>
<geneLocation type="plasmid" evidence="1 2">
    <name>unnamed2</name>
</geneLocation>
<accession>A0A5P9P9K5</accession>
<sequence>MERGLVSLRETETHRDLLAEAADWVAKDDSELVILWHLDEAEYDAHVDSLESVERVEHVDYDHSVIIEGAQADATAFAQSVLSETSADPQITVAVDSEKTRAQHVLETALEHDCDHVFIVGSARSPTGKAIFGDFAQQVILNFNGYTTLVTE</sequence>
<gene>
    <name evidence="1" type="ORF">GCU68_20145</name>
</gene>
<dbReference type="GeneID" id="42303372"/>
<dbReference type="EMBL" id="CP045490">
    <property type="protein sequence ID" value="QFU84813.1"/>
    <property type="molecule type" value="Genomic_DNA"/>
</dbReference>
<dbReference type="OrthoDB" id="342236at2157"/>
<dbReference type="SUPFAM" id="SSF52402">
    <property type="entry name" value="Adenine nucleotide alpha hydrolases-like"/>
    <property type="match status" value="1"/>
</dbReference>
<keyword evidence="1" id="KW-0614">Plasmid</keyword>
<proteinExistence type="predicted"/>